<dbReference type="NCBIfam" id="TIGR00254">
    <property type="entry name" value="GGDEF"/>
    <property type="match status" value="1"/>
</dbReference>
<keyword evidence="8" id="KW-0256">Endoplasmic reticulum</keyword>
<keyword evidence="12 15" id="KW-0472">Membrane</keyword>
<reference evidence="17 18" key="1">
    <citation type="submission" date="2018-04" db="EMBL/GenBank/DDBJ databases">
        <title>Genomic Encyclopedia of Type Strains, Phase IV (KMG-IV): sequencing the most valuable type-strain genomes for metagenomic binning, comparative biology and taxonomic classification.</title>
        <authorList>
            <person name="Goeker M."/>
        </authorList>
    </citation>
    <scope>NUCLEOTIDE SEQUENCE [LARGE SCALE GENOMIC DNA]</scope>
    <source>
        <strain evidence="17 18">DSM 104150</strain>
    </source>
</reference>
<dbReference type="Pfam" id="PF01590">
    <property type="entry name" value="GAF"/>
    <property type="match status" value="1"/>
</dbReference>
<evidence type="ECO:0000256" key="13">
    <source>
        <dbReference type="ARBA" id="ARBA00034247"/>
    </source>
</evidence>
<evidence type="ECO:0000259" key="16">
    <source>
        <dbReference type="PROSITE" id="PS50887"/>
    </source>
</evidence>
<evidence type="ECO:0000256" key="5">
    <source>
        <dbReference type="ARBA" id="ARBA00012528"/>
    </source>
</evidence>
<dbReference type="AlphaFoldDB" id="A0A318EK80"/>
<feature type="domain" description="GGDEF" evidence="16">
    <location>
        <begin position="305"/>
        <end position="439"/>
    </location>
</feature>
<evidence type="ECO:0000256" key="6">
    <source>
        <dbReference type="ARBA" id="ARBA00022692"/>
    </source>
</evidence>
<dbReference type="PANTHER" id="PTHR45138:SF9">
    <property type="entry name" value="DIGUANYLATE CYCLASE DGCM-RELATED"/>
    <property type="match status" value="1"/>
</dbReference>
<keyword evidence="6 15" id="KW-0812">Transmembrane</keyword>
<dbReference type="FunFam" id="3.30.70.270:FF:000001">
    <property type="entry name" value="Diguanylate cyclase domain protein"/>
    <property type="match status" value="1"/>
</dbReference>
<comment type="cofactor">
    <cofactor evidence="1">
        <name>Cu cation</name>
        <dbReference type="ChEBI" id="CHEBI:23378"/>
    </cofactor>
</comment>
<feature type="transmembrane region" description="Helical" evidence="15">
    <location>
        <begin position="35"/>
        <end position="57"/>
    </location>
</feature>
<dbReference type="GO" id="GO:0005886">
    <property type="term" value="C:plasma membrane"/>
    <property type="evidence" value="ECO:0007669"/>
    <property type="project" value="TreeGrafter"/>
</dbReference>
<dbReference type="SMART" id="SM00267">
    <property type="entry name" value="GGDEF"/>
    <property type="match status" value="1"/>
</dbReference>
<dbReference type="InterPro" id="IPR029016">
    <property type="entry name" value="GAF-like_dom_sf"/>
</dbReference>
<keyword evidence="9 15" id="KW-1133">Transmembrane helix</keyword>
<gene>
    <name evidence="17" type="ORF">C8D93_101656</name>
</gene>
<evidence type="ECO:0000256" key="7">
    <source>
        <dbReference type="ARBA" id="ARBA00022745"/>
    </source>
</evidence>
<dbReference type="InterPro" id="IPR000160">
    <property type="entry name" value="GGDEF_dom"/>
</dbReference>
<dbReference type="InterPro" id="IPR058544">
    <property type="entry name" value="ETR1_N"/>
</dbReference>
<dbReference type="Proteomes" id="UP000248330">
    <property type="component" value="Unassembled WGS sequence"/>
</dbReference>
<dbReference type="SUPFAM" id="SSF55073">
    <property type="entry name" value="Nucleotide cyclase"/>
    <property type="match status" value="1"/>
</dbReference>
<dbReference type="PROSITE" id="PS50887">
    <property type="entry name" value="GGDEF"/>
    <property type="match status" value="1"/>
</dbReference>
<name>A0A318EK80_9GAMM</name>
<evidence type="ECO:0000313" key="18">
    <source>
        <dbReference type="Proteomes" id="UP000248330"/>
    </source>
</evidence>
<evidence type="ECO:0000256" key="1">
    <source>
        <dbReference type="ARBA" id="ARBA00001935"/>
    </source>
</evidence>
<evidence type="ECO:0000256" key="8">
    <source>
        <dbReference type="ARBA" id="ARBA00022824"/>
    </source>
</evidence>
<comment type="caution">
    <text evidence="17">The sequence shown here is derived from an EMBL/GenBank/DDBJ whole genome shotgun (WGS) entry which is preliminary data.</text>
</comment>
<dbReference type="GO" id="GO:0043709">
    <property type="term" value="P:cell adhesion involved in single-species biofilm formation"/>
    <property type="evidence" value="ECO:0007669"/>
    <property type="project" value="TreeGrafter"/>
</dbReference>
<dbReference type="EC" id="2.7.7.65" evidence="5"/>
<evidence type="ECO:0000256" key="4">
    <source>
        <dbReference type="ARBA" id="ARBA00009842"/>
    </source>
</evidence>
<protein>
    <recommendedName>
        <fullName evidence="5">diguanylate cyclase</fullName>
        <ecNumber evidence="5">2.7.7.65</ecNumber>
    </recommendedName>
</protein>
<dbReference type="InterPro" id="IPR043128">
    <property type="entry name" value="Rev_trsase/Diguanyl_cyclase"/>
</dbReference>
<feature type="transmembrane region" description="Helical" evidence="15">
    <location>
        <begin position="69"/>
        <end position="86"/>
    </location>
</feature>
<evidence type="ECO:0000256" key="9">
    <source>
        <dbReference type="ARBA" id="ARBA00022989"/>
    </source>
</evidence>
<keyword evidence="10" id="KW-0186">Copper</keyword>
<dbReference type="EMBL" id="QICN01000001">
    <property type="protein sequence ID" value="PXV71601.1"/>
    <property type="molecule type" value="Genomic_DNA"/>
</dbReference>
<dbReference type="InterPro" id="IPR003018">
    <property type="entry name" value="GAF"/>
</dbReference>
<evidence type="ECO:0000256" key="15">
    <source>
        <dbReference type="SAM" id="Phobius"/>
    </source>
</evidence>
<dbReference type="Pfam" id="PF00990">
    <property type="entry name" value="GGDEF"/>
    <property type="match status" value="1"/>
</dbReference>
<dbReference type="InterPro" id="IPR050469">
    <property type="entry name" value="Diguanylate_Cyclase"/>
</dbReference>
<keyword evidence="18" id="KW-1185">Reference proteome</keyword>
<dbReference type="CDD" id="cd01949">
    <property type="entry name" value="GGDEF"/>
    <property type="match status" value="1"/>
</dbReference>
<dbReference type="InterPro" id="IPR029787">
    <property type="entry name" value="Nucleotide_cyclase"/>
</dbReference>
<dbReference type="Pfam" id="PF25487">
    <property type="entry name" value="ETR1_N"/>
    <property type="match status" value="1"/>
</dbReference>
<evidence type="ECO:0000256" key="14">
    <source>
        <dbReference type="SAM" id="Coils"/>
    </source>
</evidence>
<keyword evidence="11" id="KW-0902">Two-component regulatory system</keyword>
<evidence type="ECO:0000256" key="10">
    <source>
        <dbReference type="ARBA" id="ARBA00023008"/>
    </source>
</evidence>
<comment type="similarity">
    <text evidence="4">Belongs to the ethylene receptor family.</text>
</comment>
<keyword evidence="14" id="KW-0175">Coiled coil</keyword>
<dbReference type="RefSeq" id="WP_110263705.1">
    <property type="nucleotide sequence ID" value="NZ_CAKZQT010000007.1"/>
</dbReference>
<comment type="catalytic activity">
    <reaction evidence="13">
        <text>2 GTP = 3',3'-c-di-GMP + 2 diphosphate</text>
        <dbReference type="Rhea" id="RHEA:24898"/>
        <dbReference type="ChEBI" id="CHEBI:33019"/>
        <dbReference type="ChEBI" id="CHEBI:37565"/>
        <dbReference type="ChEBI" id="CHEBI:58805"/>
        <dbReference type="EC" id="2.7.7.65"/>
    </reaction>
</comment>
<feature type="transmembrane region" description="Helical" evidence="15">
    <location>
        <begin position="6"/>
        <end position="23"/>
    </location>
</feature>
<evidence type="ECO:0000256" key="2">
    <source>
        <dbReference type="ARBA" id="ARBA00001946"/>
    </source>
</evidence>
<dbReference type="SUPFAM" id="SSF55781">
    <property type="entry name" value="GAF domain-like"/>
    <property type="match status" value="1"/>
</dbReference>
<feature type="coiled-coil region" evidence="14">
    <location>
        <begin position="89"/>
        <end position="116"/>
    </location>
</feature>
<evidence type="ECO:0000256" key="3">
    <source>
        <dbReference type="ARBA" id="ARBA00004477"/>
    </source>
</evidence>
<evidence type="ECO:0000256" key="12">
    <source>
        <dbReference type="ARBA" id="ARBA00023136"/>
    </source>
</evidence>
<dbReference type="PANTHER" id="PTHR45138">
    <property type="entry name" value="REGULATORY COMPONENTS OF SENSORY TRANSDUCTION SYSTEM"/>
    <property type="match status" value="1"/>
</dbReference>
<organism evidence="17 18">
    <name type="scientific">Sinimarinibacterium flocculans</name>
    <dbReference type="NCBI Taxonomy" id="985250"/>
    <lineage>
        <taxon>Bacteria</taxon>
        <taxon>Pseudomonadati</taxon>
        <taxon>Pseudomonadota</taxon>
        <taxon>Gammaproteobacteria</taxon>
        <taxon>Nevskiales</taxon>
        <taxon>Nevskiaceae</taxon>
        <taxon>Sinimarinibacterium</taxon>
    </lineage>
</organism>
<dbReference type="OrthoDB" id="9803824at2"/>
<sequence>MVVSDAVITASYYSIPVALVHFVRRNRDLRFDWIFLMFGAFIFACGTTHLIAILNIWRPAYWFDAGIKLATALISLTTAVFLWPLLPKVSRFLAERKQAEADLDSANRRLTESLTLLRRRTRELDTLSHLGTLLQKCVNADELAAMAARAAGDLSIGAGGAVYLNEAGATHWRAAARWGDAEGECGDFDPEQCAVLKGEAVACVSCAPAGERSPAAGRSICVPLRAKSETLGVLQFRGVPAPDDGHARMLMQTLAGRVALALSNLRLRENLLELSMRDPLTGLFNRRHLDSALPIQERRARANGTSLGVIAFDLDCFKELNDTYGHDAGDTALQEFAQILRDTSRADDIACRSGGEEFVVVLPGTTVEGALRRAERVREALAGSGLQHGTIRLPAITVSAGVAAYPDHGSNLAEVLRAADQALYRAKDSGRNRSVLAGAACADGLS</sequence>
<evidence type="ECO:0000256" key="11">
    <source>
        <dbReference type="ARBA" id="ARBA00023012"/>
    </source>
</evidence>
<keyword evidence="7" id="KW-0936">Ethylene signaling pathway</keyword>
<accession>A0A318EK80</accession>
<dbReference type="GO" id="GO:0052621">
    <property type="term" value="F:diguanylate cyclase activity"/>
    <property type="evidence" value="ECO:0007669"/>
    <property type="project" value="UniProtKB-EC"/>
</dbReference>
<dbReference type="Gene3D" id="3.30.70.270">
    <property type="match status" value="1"/>
</dbReference>
<dbReference type="GO" id="GO:1902201">
    <property type="term" value="P:negative regulation of bacterial-type flagellum-dependent cell motility"/>
    <property type="evidence" value="ECO:0007669"/>
    <property type="project" value="TreeGrafter"/>
</dbReference>
<evidence type="ECO:0000313" key="17">
    <source>
        <dbReference type="EMBL" id="PXV71601.1"/>
    </source>
</evidence>
<comment type="subcellular location">
    <subcellularLocation>
        <location evidence="3">Endoplasmic reticulum membrane</location>
        <topology evidence="3">Multi-pass membrane protein</topology>
    </subcellularLocation>
</comment>
<proteinExistence type="inferred from homology"/>
<comment type="cofactor">
    <cofactor evidence="2">
        <name>Mg(2+)</name>
        <dbReference type="ChEBI" id="CHEBI:18420"/>
    </cofactor>
</comment>
<dbReference type="Gene3D" id="3.30.450.40">
    <property type="match status" value="1"/>
</dbReference>